<gene>
    <name evidence="1" type="ORF">CEXT_763241</name>
</gene>
<sequence length="110" mass="12361">MPQLQIIDDISPSVMINPVPSNQLNCGKPNLSKIPKPAHACDTENQKHLIHEHEESSLKDQLNIFTALFNLFNTEDSESNPKLQFLNDISSPVRNSPLPSNQLDCVKKKM</sequence>
<reference evidence="1 2" key="1">
    <citation type="submission" date="2021-06" db="EMBL/GenBank/DDBJ databases">
        <title>Caerostris extrusa draft genome.</title>
        <authorList>
            <person name="Kono N."/>
            <person name="Arakawa K."/>
        </authorList>
    </citation>
    <scope>NUCLEOTIDE SEQUENCE [LARGE SCALE GENOMIC DNA]</scope>
</reference>
<comment type="caution">
    <text evidence="1">The sequence shown here is derived from an EMBL/GenBank/DDBJ whole genome shotgun (WGS) entry which is preliminary data.</text>
</comment>
<keyword evidence="2" id="KW-1185">Reference proteome</keyword>
<evidence type="ECO:0000313" key="2">
    <source>
        <dbReference type="Proteomes" id="UP001054945"/>
    </source>
</evidence>
<dbReference type="Proteomes" id="UP001054945">
    <property type="component" value="Unassembled WGS sequence"/>
</dbReference>
<evidence type="ECO:0000313" key="1">
    <source>
        <dbReference type="EMBL" id="GIX74750.1"/>
    </source>
</evidence>
<organism evidence="1 2">
    <name type="scientific">Caerostris extrusa</name>
    <name type="common">Bark spider</name>
    <name type="synonym">Caerostris bankana</name>
    <dbReference type="NCBI Taxonomy" id="172846"/>
    <lineage>
        <taxon>Eukaryota</taxon>
        <taxon>Metazoa</taxon>
        <taxon>Ecdysozoa</taxon>
        <taxon>Arthropoda</taxon>
        <taxon>Chelicerata</taxon>
        <taxon>Arachnida</taxon>
        <taxon>Araneae</taxon>
        <taxon>Araneomorphae</taxon>
        <taxon>Entelegynae</taxon>
        <taxon>Araneoidea</taxon>
        <taxon>Araneidae</taxon>
        <taxon>Caerostris</taxon>
    </lineage>
</organism>
<dbReference type="EMBL" id="BPLR01020092">
    <property type="protein sequence ID" value="GIX74750.1"/>
    <property type="molecule type" value="Genomic_DNA"/>
</dbReference>
<proteinExistence type="predicted"/>
<protein>
    <submittedName>
        <fullName evidence="1">Uncharacterized protein</fullName>
    </submittedName>
</protein>
<dbReference type="AlphaFoldDB" id="A0AAV4MS98"/>
<accession>A0AAV4MS98</accession>
<name>A0AAV4MS98_CAEEX</name>